<evidence type="ECO:0000256" key="5">
    <source>
        <dbReference type="ARBA" id="ARBA00022927"/>
    </source>
</evidence>
<organism evidence="12 13">
    <name type="scientific">Rehmannia glutinosa</name>
    <name type="common">Chinese foxglove</name>
    <dbReference type="NCBI Taxonomy" id="99300"/>
    <lineage>
        <taxon>Eukaryota</taxon>
        <taxon>Viridiplantae</taxon>
        <taxon>Streptophyta</taxon>
        <taxon>Embryophyta</taxon>
        <taxon>Tracheophyta</taxon>
        <taxon>Spermatophyta</taxon>
        <taxon>Magnoliopsida</taxon>
        <taxon>eudicotyledons</taxon>
        <taxon>Gunneridae</taxon>
        <taxon>Pentapetalae</taxon>
        <taxon>asterids</taxon>
        <taxon>lamiids</taxon>
        <taxon>Lamiales</taxon>
        <taxon>Orobanchaceae</taxon>
        <taxon>Rehmannieae</taxon>
        <taxon>Rehmannia</taxon>
    </lineage>
</organism>
<dbReference type="PANTHER" id="PTHR23138:SF142">
    <property type="entry name" value="RAN-BINDING PROTEIN 3B-RELATED"/>
    <property type="match status" value="1"/>
</dbReference>
<dbReference type="InterPro" id="IPR000156">
    <property type="entry name" value="Ran_bind_dom"/>
</dbReference>
<keyword evidence="13" id="KW-1185">Reference proteome</keyword>
<keyword evidence="5" id="KW-0653">Protein transport</keyword>
<evidence type="ECO:0000256" key="2">
    <source>
        <dbReference type="ARBA" id="ARBA00022448"/>
    </source>
</evidence>
<name>A0ABR0X2P0_REHGL</name>
<keyword evidence="4" id="KW-0509">mRNA transport</keyword>
<evidence type="ECO:0000256" key="1">
    <source>
        <dbReference type="ARBA" id="ARBA00004567"/>
    </source>
</evidence>
<feature type="compositionally biased region" description="Basic and acidic residues" evidence="10">
    <location>
        <begin position="92"/>
        <end position="131"/>
    </location>
</feature>
<feature type="compositionally biased region" description="Basic and acidic residues" evidence="10">
    <location>
        <begin position="169"/>
        <end position="189"/>
    </location>
</feature>
<dbReference type="SUPFAM" id="SSF50729">
    <property type="entry name" value="PH domain-like"/>
    <property type="match status" value="1"/>
</dbReference>
<feature type="compositionally biased region" description="Acidic residues" evidence="10">
    <location>
        <begin position="26"/>
        <end position="35"/>
    </location>
</feature>
<dbReference type="PANTHER" id="PTHR23138">
    <property type="entry name" value="RAN BINDING PROTEIN"/>
    <property type="match status" value="1"/>
</dbReference>
<evidence type="ECO:0000256" key="9">
    <source>
        <dbReference type="ARBA" id="ARBA00023242"/>
    </source>
</evidence>
<dbReference type="InterPro" id="IPR045207">
    <property type="entry name" value="RanBD_NUP50_plant"/>
</dbReference>
<feature type="region of interest" description="Disordered" evidence="10">
    <location>
        <begin position="274"/>
        <end position="293"/>
    </location>
</feature>
<gene>
    <name evidence="12" type="ORF">DH2020_013349</name>
</gene>
<evidence type="ECO:0000256" key="8">
    <source>
        <dbReference type="ARBA" id="ARBA00023132"/>
    </source>
</evidence>
<dbReference type="InterPro" id="IPR011993">
    <property type="entry name" value="PH-like_dom_sf"/>
</dbReference>
<dbReference type="CDD" id="cd13169">
    <property type="entry name" value="RanBD_NUP50_plant"/>
    <property type="match status" value="1"/>
</dbReference>
<evidence type="ECO:0000313" key="12">
    <source>
        <dbReference type="EMBL" id="KAK6153710.1"/>
    </source>
</evidence>
<keyword evidence="3" id="KW-0677">Repeat</keyword>
<dbReference type="Pfam" id="PF00638">
    <property type="entry name" value="Ran_BP1"/>
    <property type="match status" value="1"/>
</dbReference>
<dbReference type="InterPro" id="IPR045255">
    <property type="entry name" value="RanBP1-like"/>
</dbReference>
<dbReference type="PROSITE" id="PS50196">
    <property type="entry name" value="RANBD1"/>
    <property type="match status" value="1"/>
</dbReference>
<dbReference type="Pfam" id="PF08911">
    <property type="entry name" value="NUP50"/>
    <property type="match status" value="1"/>
</dbReference>
<evidence type="ECO:0000259" key="11">
    <source>
        <dbReference type="PROSITE" id="PS50196"/>
    </source>
</evidence>
<sequence>MGDSDNNFEPSKKRAAGVQLSRDNPGLDDNEETSEQEGGTFKRASDEVLASRRIVKVRRQQTSTPSAPPASNPFAAISLVPPTSTPVVEIGQIDKNDGKSDNEADDPKGESNVKPSESKAVESKVEFNSEKDESDVVVAEKVAEGEKSANGAKKATEDDNSKNEANNDVEGKRNNEEKGNGEITTEKNADTSSFGSFRQLSSSQNAFSGFAGTGFSSASFSFGSSIHKDRSPLGSTTSSLFALKNDQPSVGFGISSNGNSSIFGTSGANIINKSESDKFPSMPEVPVETGEENEKAVFTSDSVLFEFIGETWKERGKGELKVNVSTNGPGKARLVMRARGNYRLLLNASLFPDMKLTNMDKKGVTFACVNSAGEGKDGLSTIALKFKDASIVEDFRAAVMEYKSKSTVIALKTPENSP</sequence>
<comment type="caution">
    <text evidence="12">The sequence shown here is derived from an EMBL/GenBank/DDBJ whole genome shotgun (WGS) entry which is preliminary data.</text>
</comment>
<comment type="subcellular location">
    <subcellularLocation>
        <location evidence="1">Nucleus</location>
        <location evidence="1">Nuclear pore complex</location>
    </subcellularLocation>
</comment>
<evidence type="ECO:0000256" key="4">
    <source>
        <dbReference type="ARBA" id="ARBA00022816"/>
    </source>
</evidence>
<evidence type="ECO:0000256" key="7">
    <source>
        <dbReference type="ARBA" id="ARBA00023010"/>
    </source>
</evidence>
<evidence type="ECO:0000313" key="13">
    <source>
        <dbReference type="Proteomes" id="UP001318860"/>
    </source>
</evidence>
<evidence type="ECO:0000256" key="6">
    <source>
        <dbReference type="ARBA" id="ARBA00022990"/>
    </source>
</evidence>
<evidence type="ECO:0000256" key="3">
    <source>
        <dbReference type="ARBA" id="ARBA00022737"/>
    </source>
</evidence>
<keyword evidence="9" id="KW-0539">Nucleus</keyword>
<feature type="region of interest" description="Disordered" evidence="10">
    <location>
        <begin position="1"/>
        <end position="196"/>
    </location>
</feature>
<dbReference type="InterPro" id="IPR015007">
    <property type="entry name" value="NUP2/50/61"/>
</dbReference>
<dbReference type="Gene3D" id="2.30.29.30">
    <property type="entry name" value="Pleckstrin-homology domain (PH domain)/Phosphotyrosine-binding domain (PTB)"/>
    <property type="match status" value="1"/>
</dbReference>
<keyword evidence="2" id="KW-0813">Transport</keyword>
<keyword evidence="6" id="KW-0007">Acetylation</keyword>
<keyword evidence="8" id="KW-0906">Nuclear pore complex</keyword>
<reference evidence="12 13" key="1">
    <citation type="journal article" date="2021" name="Comput. Struct. Biotechnol. J.">
        <title>De novo genome assembly of the potent medicinal plant Rehmannia glutinosa using nanopore technology.</title>
        <authorList>
            <person name="Ma L."/>
            <person name="Dong C."/>
            <person name="Song C."/>
            <person name="Wang X."/>
            <person name="Zheng X."/>
            <person name="Niu Y."/>
            <person name="Chen S."/>
            <person name="Feng W."/>
        </authorList>
    </citation>
    <scope>NUCLEOTIDE SEQUENCE [LARGE SCALE GENOMIC DNA]</scope>
    <source>
        <strain evidence="12">DH-2019</strain>
    </source>
</reference>
<proteinExistence type="predicted"/>
<feature type="domain" description="RanBD1" evidence="11">
    <location>
        <begin position="275"/>
        <end position="405"/>
    </location>
</feature>
<dbReference type="SMART" id="SM00160">
    <property type="entry name" value="RanBD"/>
    <property type="match status" value="1"/>
</dbReference>
<dbReference type="EMBL" id="JABTTQ020000006">
    <property type="protein sequence ID" value="KAK6153710.1"/>
    <property type="molecule type" value="Genomic_DNA"/>
</dbReference>
<keyword evidence="7" id="KW-0811">Translocation</keyword>
<dbReference type="Proteomes" id="UP001318860">
    <property type="component" value="Unassembled WGS sequence"/>
</dbReference>
<accession>A0ABR0X2P0</accession>
<protein>
    <recommendedName>
        <fullName evidence="11">RanBD1 domain-containing protein</fullName>
    </recommendedName>
</protein>
<evidence type="ECO:0000256" key="10">
    <source>
        <dbReference type="SAM" id="MobiDB-lite"/>
    </source>
</evidence>